<reference evidence="3" key="1">
    <citation type="submission" date="2013-01" db="EMBL/GenBank/DDBJ databases">
        <title>Draft Genome Sequence of a Mulberry Tree, Morus notabilis C.K. Schneid.</title>
        <authorList>
            <person name="He N."/>
            <person name="Zhao S."/>
        </authorList>
    </citation>
    <scope>NUCLEOTIDE SEQUENCE</scope>
</reference>
<dbReference type="Proteomes" id="UP000030645">
    <property type="component" value="Unassembled WGS sequence"/>
</dbReference>
<dbReference type="AlphaFoldDB" id="W9SI83"/>
<gene>
    <name evidence="2" type="ORF">L484_019807</name>
</gene>
<organism evidence="2 3">
    <name type="scientific">Morus notabilis</name>
    <dbReference type="NCBI Taxonomy" id="981085"/>
    <lineage>
        <taxon>Eukaryota</taxon>
        <taxon>Viridiplantae</taxon>
        <taxon>Streptophyta</taxon>
        <taxon>Embryophyta</taxon>
        <taxon>Tracheophyta</taxon>
        <taxon>Spermatophyta</taxon>
        <taxon>Magnoliopsida</taxon>
        <taxon>eudicotyledons</taxon>
        <taxon>Gunneridae</taxon>
        <taxon>Pentapetalae</taxon>
        <taxon>rosids</taxon>
        <taxon>fabids</taxon>
        <taxon>Rosales</taxon>
        <taxon>Moraceae</taxon>
        <taxon>Moreae</taxon>
        <taxon>Morus</taxon>
    </lineage>
</organism>
<evidence type="ECO:0000313" key="3">
    <source>
        <dbReference type="Proteomes" id="UP000030645"/>
    </source>
</evidence>
<feature type="region of interest" description="Disordered" evidence="1">
    <location>
        <begin position="27"/>
        <end position="62"/>
    </location>
</feature>
<protein>
    <submittedName>
        <fullName evidence="2">Uncharacterized protein</fullName>
    </submittedName>
</protein>
<name>W9SI83_9ROSA</name>
<evidence type="ECO:0000313" key="2">
    <source>
        <dbReference type="EMBL" id="EXC09710.1"/>
    </source>
</evidence>
<proteinExistence type="predicted"/>
<accession>W9SI83</accession>
<sequence>MPLMDHIRGRVTVVIEGVSMETFEICETQNPANSSTISGNSRPPPTQNTTQSLSDEFDGQDPLAVQCGAQATDSDGGGWWSFMIGCAAATGIAGEIGSNSGEGEEDNLR</sequence>
<dbReference type="EMBL" id="KE345620">
    <property type="protein sequence ID" value="EXC09710.1"/>
    <property type="molecule type" value="Genomic_DNA"/>
</dbReference>
<feature type="compositionally biased region" description="Polar residues" evidence="1">
    <location>
        <begin position="27"/>
        <end position="54"/>
    </location>
</feature>
<evidence type="ECO:0000256" key="1">
    <source>
        <dbReference type="SAM" id="MobiDB-lite"/>
    </source>
</evidence>
<keyword evidence="3" id="KW-1185">Reference proteome</keyword>